<reference evidence="1 2" key="1">
    <citation type="submission" date="2019-01" db="EMBL/GenBank/DDBJ databases">
        <authorList>
            <person name="Chen W.-M."/>
        </authorList>
    </citation>
    <scope>NUCLEOTIDE SEQUENCE [LARGE SCALE GENOMIC DNA]</scope>
    <source>
        <strain evidence="1 2">CCP-6</strain>
    </source>
</reference>
<keyword evidence="2" id="KW-1185">Reference proteome</keyword>
<evidence type="ECO:0000313" key="1">
    <source>
        <dbReference type="EMBL" id="RVT95224.1"/>
    </source>
</evidence>
<name>A0A437MC51_9PROT</name>
<gene>
    <name evidence="1" type="ORF">EOD42_16700</name>
</gene>
<protein>
    <submittedName>
        <fullName evidence="1">Uncharacterized protein</fullName>
    </submittedName>
</protein>
<dbReference type="OrthoDB" id="8611097at2"/>
<organism evidence="1 2">
    <name type="scientific">Rhodovarius crocodyli</name>
    <dbReference type="NCBI Taxonomy" id="1979269"/>
    <lineage>
        <taxon>Bacteria</taxon>
        <taxon>Pseudomonadati</taxon>
        <taxon>Pseudomonadota</taxon>
        <taxon>Alphaproteobacteria</taxon>
        <taxon>Acetobacterales</taxon>
        <taxon>Roseomonadaceae</taxon>
        <taxon>Rhodovarius</taxon>
    </lineage>
</organism>
<comment type="caution">
    <text evidence="1">The sequence shown here is derived from an EMBL/GenBank/DDBJ whole genome shotgun (WGS) entry which is preliminary data.</text>
</comment>
<dbReference type="AlphaFoldDB" id="A0A437MC51"/>
<sequence length="83" mass="9189">MTAATASPGDRVMEALRRLYGPLRHAEKLLGRRANSTPRAARNWLDDNCAMSVDKLVELMAADPKFHAAVNEVVSTRRAERSP</sequence>
<dbReference type="Proteomes" id="UP000282957">
    <property type="component" value="Unassembled WGS sequence"/>
</dbReference>
<evidence type="ECO:0000313" key="2">
    <source>
        <dbReference type="Proteomes" id="UP000282957"/>
    </source>
</evidence>
<accession>A0A437MC51</accession>
<dbReference type="EMBL" id="SACL01000006">
    <property type="protein sequence ID" value="RVT95224.1"/>
    <property type="molecule type" value="Genomic_DNA"/>
</dbReference>
<proteinExistence type="predicted"/>
<dbReference type="RefSeq" id="WP_127788712.1">
    <property type="nucleotide sequence ID" value="NZ_SACL01000006.1"/>
</dbReference>